<dbReference type="InterPro" id="IPR017700">
    <property type="entry name" value="Aminohydrolase_SsnA"/>
</dbReference>
<proteinExistence type="predicted"/>
<dbReference type="Gene3D" id="2.30.40.10">
    <property type="entry name" value="Urease, subunit C, domain 1"/>
    <property type="match status" value="1"/>
</dbReference>
<dbReference type="SUPFAM" id="SSF51556">
    <property type="entry name" value="Metallo-dependent hydrolases"/>
    <property type="match status" value="1"/>
</dbReference>
<protein>
    <submittedName>
        <fullName evidence="3">Putative aminohydrolase SsnA</fullName>
    </submittedName>
</protein>
<gene>
    <name evidence="3" type="primary">ssnA</name>
    <name evidence="3" type="ORF">GTO89_04860</name>
</gene>
<dbReference type="SUPFAM" id="SSF51338">
    <property type="entry name" value="Composite domain of metallo-dependent hydrolases"/>
    <property type="match status" value="1"/>
</dbReference>
<dbReference type="Gene3D" id="3.20.20.140">
    <property type="entry name" value="Metal-dependent hydrolases"/>
    <property type="match status" value="1"/>
</dbReference>
<dbReference type="InterPro" id="IPR050287">
    <property type="entry name" value="MTA/SAH_deaminase"/>
</dbReference>
<evidence type="ECO:0000259" key="2">
    <source>
        <dbReference type="Pfam" id="PF01979"/>
    </source>
</evidence>
<dbReference type="PANTHER" id="PTHR43794:SF11">
    <property type="entry name" value="AMIDOHYDROLASE-RELATED DOMAIN-CONTAINING PROTEIN"/>
    <property type="match status" value="1"/>
</dbReference>
<feature type="domain" description="Amidohydrolase-related" evidence="2">
    <location>
        <begin position="53"/>
        <end position="410"/>
    </location>
</feature>
<dbReference type="InterPro" id="IPR006680">
    <property type="entry name" value="Amidohydro-rel"/>
</dbReference>
<dbReference type="InterPro" id="IPR032466">
    <property type="entry name" value="Metal_Hydrolase"/>
</dbReference>
<dbReference type="EMBL" id="WXEX01000003">
    <property type="protein sequence ID" value="MZP42371.1"/>
    <property type="molecule type" value="Genomic_DNA"/>
</dbReference>
<organism evidence="3 4">
    <name type="scientific">Heliomicrobium gestii</name>
    <name type="common">Heliobacterium gestii</name>
    <dbReference type="NCBI Taxonomy" id="2699"/>
    <lineage>
        <taxon>Bacteria</taxon>
        <taxon>Bacillati</taxon>
        <taxon>Bacillota</taxon>
        <taxon>Clostridia</taxon>
        <taxon>Eubacteriales</taxon>
        <taxon>Heliobacteriaceae</taxon>
        <taxon>Heliomicrobium</taxon>
    </lineage>
</organism>
<dbReference type="NCBIfam" id="TIGR03314">
    <property type="entry name" value="Se_ssnA"/>
    <property type="match status" value="1"/>
</dbReference>
<comment type="caution">
    <text evidence="3">The sequence shown here is derived from an EMBL/GenBank/DDBJ whole genome shotgun (WGS) entry which is preliminary data.</text>
</comment>
<keyword evidence="1 3" id="KW-0378">Hydrolase</keyword>
<accession>A0A845L9W0</accession>
<dbReference type="Pfam" id="PF01979">
    <property type="entry name" value="Amidohydro_1"/>
    <property type="match status" value="1"/>
</dbReference>
<reference evidence="3 4" key="1">
    <citation type="submission" date="2020-01" db="EMBL/GenBank/DDBJ databases">
        <title>Whole genome sequence of Heliobacterium gestii DSM 11169.</title>
        <authorList>
            <person name="Kyndt J.A."/>
            <person name="Meyer T.E."/>
        </authorList>
    </citation>
    <scope>NUCLEOTIDE SEQUENCE [LARGE SCALE GENOMIC DNA]</scope>
    <source>
        <strain evidence="3 4">DSM 11169</strain>
    </source>
</reference>
<name>A0A845L9W0_HELGE</name>
<dbReference type="OrthoDB" id="9807210at2"/>
<dbReference type="GO" id="GO:0016810">
    <property type="term" value="F:hydrolase activity, acting on carbon-nitrogen (but not peptide) bonds"/>
    <property type="evidence" value="ECO:0007669"/>
    <property type="project" value="InterPro"/>
</dbReference>
<evidence type="ECO:0000313" key="4">
    <source>
        <dbReference type="Proteomes" id="UP000471031"/>
    </source>
</evidence>
<keyword evidence="4" id="KW-1185">Reference proteome</keyword>
<dbReference type="NCBIfam" id="NF005540">
    <property type="entry name" value="PRK07203.1"/>
    <property type="match status" value="1"/>
</dbReference>
<dbReference type="RefSeq" id="WP_161260937.1">
    <property type="nucleotide sequence ID" value="NZ_JAFBDC010000006.1"/>
</dbReference>
<evidence type="ECO:0000313" key="3">
    <source>
        <dbReference type="EMBL" id="MZP42371.1"/>
    </source>
</evidence>
<dbReference type="InterPro" id="IPR011059">
    <property type="entry name" value="Metal-dep_hydrolase_composite"/>
</dbReference>
<sequence length="443" mass="49101">MILLKNATIVEFQPPRVRTGMDIYIYGTEIMAVGANLSGTYDATRVIDVKGALVMPGIVCSHNHFYSGLSRGILARIKASPDFISVLKNLWWRLDRAIDEEILYYSGLVCALEAIRCGTTAVIDHHASPNFIGGSLSVLKSAFEEAGLRGITCYETTDRNGSLREVEAGVEENIAFARLCEKDRQRGNGHYLVEAMIGGHAPVTMPDEALRLMAEAVKATGRGIHVHVAEDRYDVSHSHHHYGKDIIARLHDFGLLNDKALLVHGVHLSDEDVRLINESDAYLAHNARSNMNNNVGYNPKIAQYKNLALGTDGIGSDMFEEFKFAFFKHRDAGGPLWPDSFLRFLHNGNDLLGRYFGAPFGKVEKGYKADLTIAAYHSPTPLVADNIAGHMAFGMDSRDVKTVIINGKLVLDNGEFVKDVQPIYEKAQKAAKRLWEQMDRLSD</sequence>
<dbReference type="PANTHER" id="PTHR43794">
    <property type="entry name" value="AMINOHYDROLASE SSNA-RELATED"/>
    <property type="match status" value="1"/>
</dbReference>
<dbReference type="Proteomes" id="UP000471031">
    <property type="component" value="Unassembled WGS sequence"/>
</dbReference>
<evidence type="ECO:0000256" key="1">
    <source>
        <dbReference type="ARBA" id="ARBA00022801"/>
    </source>
</evidence>
<dbReference type="AlphaFoldDB" id="A0A845L9W0"/>